<dbReference type="SUPFAM" id="SSF46934">
    <property type="entry name" value="UBA-like"/>
    <property type="match status" value="1"/>
</dbReference>
<feature type="domain" description="Nbr1 FW" evidence="1">
    <location>
        <begin position="2"/>
        <end position="77"/>
    </location>
</feature>
<name>A0A7S2GC60_9EUKA</name>
<dbReference type="PANTHER" id="PTHR20930">
    <property type="entry name" value="OVARIAN CARCINOMA ANTIGEN CA125-RELATED"/>
    <property type="match status" value="1"/>
</dbReference>
<dbReference type="InterPro" id="IPR013783">
    <property type="entry name" value="Ig-like_fold"/>
</dbReference>
<feature type="domain" description="Nbr1-like C-terminal UBA" evidence="2">
    <location>
        <begin position="271"/>
        <end position="308"/>
    </location>
</feature>
<accession>A0A7S2GC60</accession>
<dbReference type="InterPro" id="IPR032350">
    <property type="entry name" value="Nbr1_FW"/>
</dbReference>
<dbReference type="AlphaFoldDB" id="A0A7S2GC60"/>
<evidence type="ECO:0000313" key="3">
    <source>
        <dbReference type="EMBL" id="CAD9444713.1"/>
    </source>
</evidence>
<dbReference type="CDD" id="cd14947">
    <property type="entry name" value="NBR1_like"/>
    <property type="match status" value="1"/>
</dbReference>
<dbReference type="PANTHER" id="PTHR20930:SF0">
    <property type="entry name" value="PROTEIN ILRUN"/>
    <property type="match status" value="1"/>
</dbReference>
<evidence type="ECO:0008006" key="4">
    <source>
        <dbReference type="Google" id="ProtNLM"/>
    </source>
</evidence>
<dbReference type="Gene3D" id="1.10.8.10">
    <property type="entry name" value="DNA helicase RuvA subunit, C-terminal domain"/>
    <property type="match status" value="1"/>
</dbReference>
<dbReference type="EMBL" id="HBGU01025853">
    <property type="protein sequence ID" value="CAD9444713.1"/>
    <property type="molecule type" value="Transcribed_RNA"/>
</dbReference>
<dbReference type="Gene3D" id="2.60.40.10">
    <property type="entry name" value="Immunoglobulins"/>
    <property type="match status" value="1"/>
</dbReference>
<reference evidence="3" key="1">
    <citation type="submission" date="2021-01" db="EMBL/GenBank/DDBJ databases">
        <authorList>
            <person name="Corre E."/>
            <person name="Pelletier E."/>
            <person name="Niang G."/>
            <person name="Scheremetjew M."/>
            <person name="Finn R."/>
            <person name="Kale V."/>
            <person name="Holt S."/>
            <person name="Cochrane G."/>
            <person name="Meng A."/>
            <person name="Brown T."/>
            <person name="Cohen L."/>
        </authorList>
    </citation>
    <scope>NUCLEOTIDE SEQUENCE</scope>
    <source>
        <strain evidence="3">UTEX LB 985</strain>
    </source>
</reference>
<gene>
    <name evidence="3" type="ORF">CBRE1094_LOCUS13995</name>
</gene>
<dbReference type="InterPro" id="IPR009060">
    <property type="entry name" value="UBA-like_sf"/>
</dbReference>
<evidence type="ECO:0000259" key="1">
    <source>
        <dbReference type="Pfam" id="PF16158"/>
    </source>
</evidence>
<dbReference type="Pfam" id="PF24932">
    <property type="entry name" value="UBA_NBR1_C"/>
    <property type="match status" value="1"/>
</dbReference>
<dbReference type="InterPro" id="IPR056893">
    <property type="entry name" value="UBA_Nbr1_C"/>
</dbReference>
<organism evidence="3">
    <name type="scientific">Haptolina brevifila</name>
    <dbReference type="NCBI Taxonomy" id="156173"/>
    <lineage>
        <taxon>Eukaryota</taxon>
        <taxon>Haptista</taxon>
        <taxon>Haptophyta</taxon>
        <taxon>Prymnesiophyceae</taxon>
        <taxon>Prymnesiales</taxon>
        <taxon>Prymnesiaceae</taxon>
        <taxon>Haptolina</taxon>
    </lineage>
</organism>
<protein>
    <recommendedName>
        <fullName evidence="4">UBA domain-containing protein</fullName>
    </recommendedName>
</protein>
<proteinExistence type="predicted"/>
<dbReference type="Pfam" id="PF16158">
    <property type="entry name" value="N_BRCA1_IG"/>
    <property type="match status" value="1"/>
</dbReference>
<dbReference type="CDD" id="cd14319">
    <property type="entry name" value="UBA_NBR1"/>
    <property type="match status" value="1"/>
</dbReference>
<evidence type="ECO:0000259" key="2">
    <source>
        <dbReference type="Pfam" id="PF24932"/>
    </source>
</evidence>
<sequence length="310" mass="32890">MPWPPGTRILFVGGDQMTTEMSVPIGRFAPVMPGEEVDVAVAMTAPNELGRYLGYWRLAGPHLRRKWGQRVWAHVQVVDPSQPAGAVDIESAVAEFEKLKSKLPADDMQADGGEDDGDSVEDLAEATAMKAANASMAVATAMTSTSTSMASASMASMPIEAAAPPASDKYEEYEEAVPDPMTETVADKVAEAVTDGNLSDDGVLVTDTMVVEAQPEAAPPAAEEALSGVARVKAALKAMGFIDDTMLDAVVAKHGEDLDACATDLTAASEWDSLLEDLAEMGFENRELNKMLMLKNNGNIKRTVKDLVEA</sequence>